<protein>
    <recommendedName>
        <fullName evidence="2">VanZ-like domain-containing protein</fullName>
    </recommendedName>
</protein>
<feature type="transmembrane region" description="Helical" evidence="1">
    <location>
        <begin position="89"/>
        <end position="106"/>
    </location>
</feature>
<keyword evidence="1" id="KW-0472">Membrane</keyword>
<dbReference type="PANTHER" id="PTHR36834">
    <property type="entry name" value="MEMBRANE PROTEIN-RELATED"/>
    <property type="match status" value="1"/>
</dbReference>
<reference evidence="3" key="1">
    <citation type="submission" date="2016-08" db="EMBL/GenBank/DDBJ databases">
        <title>Complete Genome Seqeunce of Paenibacillus sp. BIHB 4019 from tea rhizoplane.</title>
        <authorList>
            <person name="Thakur R."/>
            <person name="Swarnkar M.K."/>
            <person name="Gulati A."/>
        </authorList>
    </citation>
    <scope>NUCLEOTIDE SEQUENCE [LARGE SCALE GENOMIC DNA]</scope>
    <source>
        <strain evidence="3">BIHB4019</strain>
    </source>
</reference>
<dbReference type="AlphaFoldDB" id="A0A1B2DDN4"/>
<dbReference type="InterPro" id="IPR006976">
    <property type="entry name" value="VanZ-like"/>
</dbReference>
<feature type="transmembrane region" description="Helical" evidence="1">
    <location>
        <begin position="113"/>
        <end position="134"/>
    </location>
</feature>
<dbReference type="EMBL" id="CP016808">
    <property type="protein sequence ID" value="ANY65813.1"/>
    <property type="molecule type" value="Genomic_DNA"/>
</dbReference>
<dbReference type="PANTHER" id="PTHR36834:SF1">
    <property type="entry name" value="INTEGRAL MEMBRANE PROTEIN"/>
    <property type="match status" value="1"/>
</dbReference>
<feature type="transmembrane region" description="Helical" evidence="1">
    <location>
        <begin position="36"/>
        <end position="58"/>
    </location>
</feature>
<gene>
    <name evidence="3" type="ORF">BBD42_04530</name>
</gene>
<evidence type="ECO:0000313" key="3">
    <source>
        <dbReference type="EMBL" id="ANY65813.1"/>
    </source>
</evidence>
<name>A0A1B2DDN4_9BACL</name>
<accession>A0A1B2DDN4</accession>
<feature type="transmembrane region" description="Helical" evidence="1">
    <location>
        <begin position="146"/>
        <end position="171"/>
    </location>
</feature>
<organism evidence="3">
    <name type="scientific">Paenibacillus sp. BIHB 4019</name>
    <dbReference type="NCBI Taxonomy" id="1870819"/>
    <lineage>
        <taxon>Bacteria</taxon>
        <taxon>Bacillati</taxon>
        <taxon>Bacillota</taxon>
        <taxon>Bacilli</taxon>
        <taxon>Bacillales</taxon>
        <taxon>Paenibacillaceae</taxon>
        <taxon>Paenibacillus</taxon>
    </lineage>
</organism>
<keyword evidence="1" id="KW-0812">Transmembrane</keyword>
<dbReference type="RefSeq" id="WP_099517186.1">
    <property type="nucleotide sequence ID" value="NZ_CP016808.1"/>
</dbReference>
<evidence type="ECO:0000256" key="1">
    <source>
        <dbReference type="SAM" id="Phobius"/>
    </source>
</evidence>
<proteinExistence type="predicted"/>
<feature type="transmembrane region" description="Helical" evidence="1">
    <location>
        <begin position="6"/>
        <end position="24"/>
    </location>
</feature>
<feature type="domain" description="VanZ-like" evidence="2">
    <location>
        <begin position="41"/>
        <end position="163"/>
    </location>
</feature>
<dbReference type="InterPro" id="IPR053150">
    <property type="entry name" value="Teicoplanin_resist-assoc"/>
</dbReference>
<evidence type="ECO:0000259" key="2">
    <source>
        <dbReference type="Pfam" id="PF04892"/>
    </source>
</evidence>
<keyword evidence="1" id="KW-1133">Transmembrane helix</keyword>
<sequence length="194" mass="22513">MINENNIYLKVIAILILIISLLYLKFNKKSSLTYMTLFLIFYVYMINVFKLTLLPIPIDPRAIAAMKGETVQFFYNLNYIPFRAFDKNMLLNIILLVPYGFFIRYLTRKGNILIHAVFLGLFFEAAQTLISLATNFNYRTIDIDDAIANFLGVLLGYAIHLIFSVISYKVLNKISNKNSFLEHIFQVSKLSLRK</sequence>
<dbReference type="Pfam" id="PF04892">
    <property type="entry name" value="VanZ"/>
    <property type="match status" value="1"/>
</dbReference>